<dbReference type="GO" id="GO:0004479">
    <property type="term" value="F:methionyl-tRNA formyltransferase activity"/>
    <property type="evidence" value="ECO:0007669"/>
    <property type="project" value="UniProtKB-EC"/>
</dbReference>
<accession>A0ABM9WAU7</accession>
<dbReference type="EMBL" id="FCOW01000056">
    <property type="protein sequence ID" value="CVK21896.1"/>
    <property type="molecule type" value="Genomic_DNA"/>
</dbReference>
<dbReference type="Gene3D" id="3.40.50.170">
    <property type="entry name" value="Formyl transferase, N-terminal domain"/>
    <property type="match status" value="1"/>
</dbReference>
<keyword evidence="3" id="KW-1185">Reference proteome</keyword>
<dbReference type="Gene3D" id="3.10.25.20">
    <property type="match status" value="1"/>
</dbReference>
<organism evidence="2 3">
    <name type="scientific">Sporomusa sphaeroides DSM 2875</name>
    <dbReference type="NCBI Taxonomy" id="1337886"/>
    <lineage>
        <taxon>Bacteria</taxon>
        <taxon>Bacillati</taxon>
        <taxon>Bacillota</taxon>
        <taxon>Negativicutes</taxon>
        <taxon>Selenomonadales</taxon>
        <taxon>Sporomusaceae</taxon>
        <taxon>Sporomusa</taxon>
    </lineage>
</organism>
<evidence type="ECO:0000313" key="2">
    <source>
        <dbReference type="EMBL" id="CVK21896.1"/>
    </source>
</evidence>
<reference evidence="2 3" key="1">
    <citation type="submission" date="2016-01" db="EMBL/GenBank/DDBJ databases">
        <authorList>
            <person name="Brown R."/>
        </authorList>
    </citation>
    <scope>NUCLEOTIDE SEQUENCE [LARGE SCALE GENOMIC DNA]</scope>
    <source>
        <strain evidence="2">Sporomusa sphaeroides DSM 2875</strain>
    </source>
</reference>
<proteinExistence type="predicted"/>
<dbReference type="SUPFAM" id="SSF50486">
    <property type="entry name" value="FMT C-terminal domain-like"/>
    <property type="match status" value="1"/>
</dbReference>
<name>A0ABM9WAU7_9FIRM</name>
<dbReference type="EC" id="2.1.2.9" evidence="2"/>
<dbReference type="Pfam" id="PF21553">
    <property type="entry name" value="Formyl_trans_C_2"/>
    <property type="match status" value="1"/>
</dbReference>
<evidence type="ECO:0000313" key="3">
    <source>
        <dbReference type="Proteomes" id="UP000245702"/>
    </source>
</evidence>
<comment type="caution">
    <text evidence="2">The sequence shown here is derived from an EMBL/GenBank/DDBJ whole genome shotgun (WGS) entry which is preliminary data.</text>
</comment>
<keyword evidence="2" id="KW-0808">Transferase</keyword>
<dbReference type="InterPro" id="IPR049355">
    <property type="entry name" value="Formyl_trans-like_C"/>
</dbReference>
<dbReference type="InterPro" id="IPR011034">
    <property type="entry name" value="Formyl_transferase-like_C_sf"/>
</dbReference>
<protein>
    <submittedName>
        <fullName evidence="2">Methionyl-tRNA formyltransferase</fullName>
        <ecNumber evidence="2">2.1.2.9</ecNumber>
    </submittedName>
</protein>
<evidence type="ECO:0000259" key="1">
    <source>
        <dbReference type="Pfam" id="PF21553"/>
    </source>
</evidence>
<sequence>MGKNMLNIIVSNKKWHKNYINEIETQTNATIIYIDNELLLTYENLKKYSPKYVFFPHWSNIISEEIYKNFECVIFHMTDLPFGRGGSPLQNLIARGIYETKLAALRCEKELDAGDIYLKMPLSLQGAAEEIYLRAADLTKDMMIEIINKNLQPKKQEGEVVTFERRKPEDGDIGNLQDLQKIFDYIRMLDADSYPRAFLSTENLHLEFERATLKHGYIKADVKIALRIGNNEKK</sequence>
<feature type="domain" description="Methionyl-tRNA formyltransferase-like C-terminal" evidence="1">
    <location>
        <begin position="168"/>
        <end position="224"/>
    </location>
</feature>
<dbReference type="CDD" id="cd08821">
    <property type="entry name" value="FMT_core_like_1"/>
    <property type="match status" value="1"/>
</dbReference>
<dbReference type="Proteomes" id="UP000245702">
    <property type="component" value="Unassembled WGS sequence"/>
</dbReference>
<dbReference type="InterPro" id="IPR036477">
    <property type="entry name" value="Formyl_transf_N_sf"/>
</dbReference>
<dbReference type="SUPFAM" id="SSF53328">
    <property type="entry name" value="Formyltransferase"/>
    <property type="match status" value="1"/>
</dbReference>
<gene>
    <name evidence="2" type="primary">fmt_2</name>
    <name evidence="2" type="ORF">SSPH_04617</name>
</gene>